<dbReference type="OrthoDB" id="2452750at2"/>
<dbReference type="EMBL" id="QCZG01000002">
    <property type="protein sequence ID" value="PWA13232.1"/>
    <property type="molecule type" value="Genomic_DNA"/>
</dbReference>
<dbReference type="InterPro" id="IPR025623">
    <property type="entry name" value="YusW"/>
</dbReference>
<reference evidence="3 4" key="1">
    <citation type="submission" date="2018-04" db="EMBL/GenBank/DDBJ databases">
        <title>Camelliibacillus theae gen. nov., sp. nov., isolated from Pu'er tea.</title>
        <authorList>
            <person name="Niu L."/>
        </authorList>
    </citation>
    <scope>NUCLEOTIDE SEQUENCE [LARGE SCALE GENOMIC DNA]</scope>
    <source>
        <strain evidence="3 4">T8</strain>
    </source>
</reference>
<evidence type="ECO:0000256" key="2">
    <source>
        <dbReference type="SAM" id="SignalP"/>
    </source>
</evidence>
<evidence type="ECO:0000313" key="4">
    <source>
        <dbReference type="Proteomes" id="UP000245998"/>
    </source>
</evidence>
<proteinExistence type="predicted"/>
<dbReference type="AlphaFoldDB" id="A0A2U1K776"/>
<comment type="caution">
    <text evidence="3">The sequence shown here is derived from an EMBL/GenBank/DDBJ whole genome shotgun (WGS) entry which is preliminary data.</text>
</comment>
<sequence>MRKELLLAMPLLLVFAACSQENTPPDDPTHVENRENTANTADDQHNETVDPMGEQMDQLSFNEYELDLDFNGSDDNFEIEFKKRTDGTVDAEYKDQRKNINSKGEEAFNMLFPKLKDMNIDKETPEEDVISKSLEAFEIENDYKELDLEIVFNDGTKKEYKQNQ</sequence>
<feature type="chain" id="PRO_5039343043" description="YusW-like protein" evidence="2">
    <location>
        <begin position="20"/>
        <end position="164"/>
    </location>
</feature>
<dbReference type="PROSITE" id="PS51257">
    <property type="entry name" value="PROKAR_LIPOPROTEIN"/>
    <property type="match status" value="1"/>
</dbReference>
<protein>
    <recommendedName>
        <fullName evidence="5">YusW-like protein</fullName>
    </recommendedName>
</protein>
<feature type="signal peptide" evidence="2">
    <location>
        <begin position="1"/>
        <end position="19"/>
    </location>
</feature>
<feature type="region of interest" description="Disordered" evidence="1">
    <location>
        <begin position="22"/>
        <end position="50"/>
    </location>
</feature>
<gene>
    <name evidence="3" type="ORF">DCC39_01945</name>
</gene>
<evidence type="ECO:0000256" key="1">
    <source>
        <dbReference type="SAM" id="MobiDB-lite"/>
    </source>
</evidence>
<dbReference type="Proteomes" id="UP000245998">
    <property type="component" value="Unassembled WGS sequence"/>
</dbReference>
<evidence type="ECO:0000313" key="3">
    <source>
        <dbReference type="EMBL" id="PWA13232.1"/>
    </source>
</evidence>
<evidence type="ECO:0008006" key="5">
    <source>
        <dbReference type="Google" id="ProtNLM"/>
    </source>
</evidence>
<keyword evidence="4" id="KW-1185">Reference proteome</keyword>
<organism evidence="3 4">
    <name type="scientific">Pueribacillus theae</name>
    <dbReference type="NCBI Taxonomy" id="2171751"/>
    <lineage>
        <taxon>Bacteria</taxon>
        <taxon>Bacillati</taxon>
        <taxon>Bacillota</taxon>
        <taxon>Bacilli</taxon>
        <taxon>Bacillales</taxon>
        <taxon>Bacillaceae</taxon>
        <taxon>Pueribacillus</taxon>
    </lineage>
</organism>
<accession>A0A2U1K776</accession>
<name>A0A2U1K776_9BACI</name>
<dbReference type="Pfam" id="PF14039">
    <property type="entry name" value="YusW"/>
    <property type="match status" value="1"/>
</dbReference>
<keyword evidence="2" id="KW-0732">Signal</keyword>
<dbReference type="RefSeq" id="WP_116553193.1">
    <property type="nucleotide sequence ID" value="NZ_QCZG01000002.1"/>
</dbReference>